<sequence>MVIVVLKYECLESNDFITGNFLIFHNIELIIGLVNNVPRRLGHHFSDVVFDDGSSDNFLTLWVDVLEEPVWVRRWVFRVEQRVVNSGLLNWNSVGLGDPLDVGLWLGGGFVVVVHVDAGNLTRSVLLQRLERHVVWDF</sequence>
<reference evidence="1" key="2">
    <citation type="submission" date="2021-01" db="EMBL/GenBank/DDBJ databases">
        <authorList>
            <person name="Schikora-Tamarit M.A."/>
        </authorList>
    </citation>
    <scope>NUCLEOTIDE SEQUENCE</scope>
    <source>
        <strain evidence="1">CBS2887</strain>
    </source>
</reference>
<organism evidence="1 2">
    <name type="scientific">Wickerhamomyces pijperi</name>
    <name type="common">Yeast</name>
    <name type="synonym">Pichia pijperi</name>
    <dbReference type="NCBI Taxonomy" id="599730"/>
    <lineage>
        <taxon>Eukaryota</taxon>
        <taxon>Fungi</taxon>
        <taxon>Dikarya</taxon>
        <taxon>Ascomycota</taxon>
        <taxon>Saccharomycotina</taxon>
        <taxon>Saccharomycetes</taxon>
        <taxon>Phaffomycetales</taxon>
        <taxon>Wickerhamomycetaceae</taxon>
        <taxon>Wickerhamomyces</taxon>
    </lineage>
</organism>
<name>A0A9P8TKJ2_WICPI</name>
<proteinExistence type="predicted"/>
<comment type="caution">
    <text evidence="1">The sequence shown here is derived from an EMBL/GenBank/DDBJ whole genome shotgun (WGS) entry which is preliminary data.</text>
</comment>
<dbReference type="AlphaFoldDB" id="A0A9P8TKJ2"/>
<gene>
    <name evidence="1" type="ORF">WICPIJ_006055</name>
</gene>
<reference evidence="1" key="1">
    <citation type="journal article" date="2021" name="Open Biol.">
        <title>Shared evolutionary footprints suggest mitochondrial oxidative damage underlies multiple complex I losses in fungi.</title>
        <authorList>
            <person name="Schikora-Tamarit M.A."/>
            <person name="Marcet-Houben M."/>
            <person name="Nosek J."/>
            <person name="Gabaldon T."/>
        </authorList>
    </citation>
    <scope>NUCLEOTIDE SEQUENCE</scope>
    <source>
        <strain evidence="1">CBS2887</strain>
    </source>
</reference>
<protein>
    <submittedName>
        <fullName evidence="1">Uncharacterized protein</fullName>
    </submittedName>
</protein>
<dbReference type="EMBL" id="JAEUBG010003301">
    <property type="protein sequence ID" value="KAH3682968.1"/>
    <property type="molecule type" value="Genomic_DNA"/>
</dbReference>
<dbReference type="Proteomes" id="UP000774326">
    <property type="component" value="Unassembled WGS sequence"/>
</dbReference>
<accession>A0A9P8TKJ2</accession>
<keyword evidence="2" id="KW-1185">Reference proteome</keyword>
<evidence type="ECO:0000313" key="2">
    <source>
        <dbReference type="Proteomes" id="UP000774326"/>
    </source>
</evidence>
<evidence type="ECO:0000313" key="1">
    <source>
        <dbReference type="EMBL" id="KAH3682968.1"/>
    </source>
</evidence>